<dbReference type="Proteomes" id="UP000247810">
    <property type="component" value="Unassembled WGS sequence"/>
</dbReference>
<proteinExistence type="predicted"/>
<organism evidence="1 2">
    <name type="scientific">Aspergillus ellipticus CBS 707.79</name>
    <dbReference type="NCBI Taxonomy" id="1448320"/>
    <lineage>
        <taxon>Eukaryota</taxon>
        <taxon>Fungi</taxon>
        <taxon>Dikarya</taxon>
        <taxon>Ascomycota</taxon>
        <taxon>Pezizomycotina</taxon>
        <taxon>Eurotiomycetes</taxon>
        <taxon>Eurotiomycetidae</taxon>
        <taxon>Eurotiales</taxon>
        <taxon>Aspergillaceae</taxon>
        <taxon>Aspergillus</taxon>
        <taxon>Aspergillus subgen. Circumdati</taxon>
    </lineage>
</organism>
<evidence type="ECO:0000313" key="2">
    <source>
        <dbReference type="Proteomes" id="UP000247810"/>
    </source>
</evidence>
<sequence>MLSSSGVSPIVHTAGTNLGALSLLPLVLEPLVQRTPAATGETCFNLGRYILTVGNSWNTLEHPGLDSLDQRCAHGTTNNPCRPDHRSRTMMNMDRITAHTDHPQV</sequence>
<keyword evidence="2" id="KW-1185">Reference proteome</keyword>
<evidence type="ECO:0000313" key="1">
    <source>
        <dbReference type="EMBL" id="PYH92514.1"/>
    </source>
</evidence>
<dbReference type="AlphaFoldDB" id="A0A319D5E7"/>
<gene>
    <name evidence="1" type="ORF">BO71DRAFT_21466</name>
</gene>
<dbReference type="VEuPathDB" id="FungiDB:BO71DRAFT_21466"/>
<name>A0A319D5E7_9EURO</name>
<accession>A0A319D5E7</accession>
<reference evidence="1 2" key="1">
    <citation type="submission" date="2018-02" db="EMBL/GenBank/DDBJ databases">
        <title>The genomes of Aspergillus section Nigri reveals drivers in fungal speciation.</title>
        <authorList>
            <consortium name="DOE Joint Genome Institute"/>
            <person name="Vesth T.C."/>
            <person name="Nybo J."/>
            <person name="Theobald S."/>
            <person name="Brandl J."/>
            <person name="Frisvad J.C."/>
            <person name="Nielsen K.F."/>
            <person name="Lyhne E.K."/>
            <person name="Kogle M.E."/>
            <person name="Kuo A."/>
            <person name="Riley R."/>
            <person name="Clum A."/>
            <person name="Nolan M."/>
            <person name="Lipzen A."/>
            <person name="Salamov A."/>
            <person name="Henrissat B."/>
            <person name="Wiebenga A."/>
            <person name="De vries R.P."/>
            <person name="Grigoriev I.V."/>
            <person name="Mortensen U.H."/>
            <person name="Andersen M.R."/>
            <person name="Baker S.E."/>
        </authorList>
    </citation>
    <scope>NUCLEOTIDE SEQUENCE [LARGE SCALE GENOMIC DNA]</scope>
    <source>
        <strain evidence="1 2">CBS 707.79</strain>
    </source>
</reference>
<dbReference type="EMBL" id="KZ825915">
    <property type="protein sequence ID" value="PYH92514.1"/>
    <property type="molecule type" value="Genomic_DNA"/>
</dbReference>
<protein>
    <submittedName>
        <fullName evidence="1">Uncharacterized protein</fullName>
    </submittedName>
</protein>